<evidence type="ECO:0000313" key="1">
    <source>
        <dbReference type="EMBL" id="ARN83981.1"/>
    </source>
</evidence>
<dbReference type="InterPro" id="IPR022519">
    <property type="entry name" value="Gloeo/Verruco_rpt"/>
</dbReference>
<keyword evidence="1" id="KW-0614">Plasmid</keyword>
<dbReference type="Proteomes" id="UP000193978">
    <property type="component" value="Plasmid p1"/>
</dbReference>
<accession>A0A1W6N2I5</accession>
<dbReference type="RefSeq" id="WP_085773999.1">
    <property type="nucleotide sequence ID" value="NZ_AP027150.1"/>
</dbReference>
<dbReference type="OrthoDB" id="615576at2"/>
<organism evidence="1 2">
    <name type="scientific">Methylocystis bryophila</name>
    <dbReference type="NCBI Taxonomy" id="655015"/>
    <lineage>
        <taxon>Bacteria</taxon>
        <taxon>Pseudomonadati</taxon>
        <taxon>Pseudomonadota</taxon>
        <taxon>Alphaproteobacteria</taxon>
        <taxon>Hyphomicrobiales</taxon>
        <taxon>Methylocystaceae</taxon>
        <taxon>Methylocystis</taxon>
    </lineage>
</organism>
<gene>
    <name evidence="1" type="ORF">B1812_22175</name>
</gene>
<dbReference type="KEGG" id="mbry:B1812_22175"/>
<sequence>MNTTIDLKWRENVMNTNKESHRKKPSSWGRGLAAGGAVLVSSIGSAALANPTLTTLHAFCSSTNSPPGTVPGCADGSYPDGKLHHDRFGNIYGTATLGGLASGVNASSGNGLVFKISPQGTYSVVYSFQGGTDGSVPLGGVVGDPAGNLYGVAGEGGTNGGELGTQGNGVVYKISSNGTQSVLYSFCQNQNLPFPGYPNCSDGSYPYAKLHIDQNGNLYGTTIFGGLETGVGGPPPDSTSAQTGFGNGVVFELSPTGRGNYSYRLLYQFTGITNVDGANPWAGLIADAAGNLYGTTYGGGAPGISNVGNGVVYQLSPGPWGHYNYKVLYQFTGYADGSSPVAPLRFDAYGNLYGATTGGGDAYGLTGNGVVYKLSPQGRESVLHTFTNGSDGGSPSAGLLEDCNGDLYGATNSGGNVSGICATANAAGGCGVVYKISRSGAYSVLYTFTGGNDGGSPNAQLIADSSGNLYGVAGLGGNPGGPEGSAGNGTVYKLSGTGFNASCY</sequence>
<dbReference type="NCBIfam" id="TIGR03803">
    <property type="entry name" value="Gloeo_Verruco"/>
    <property type="match status" value="5"/>
</dbReference>
<geneLocation type="plasmid" evidence="1 2">
    <name>p1</name>
</geneLocation>
<evidence type="ECO:0000313" key="2">
    <source>
        <dbReference type="Proteomes" id="UP000193978"/>
    </source>
</evidence>
<keyword evidence="2" id="KW-1185">Reference proteome</keyword>
<proteinExistence type="predicted"/>
<name>A0A1W6N2I5_9HYPH</name>
<protein>
    <submittedName>
        <fullName evidence="1">Uncharacterized protein</fullName>
    </submittedName>
</protein>
<reference evidence="1 2" key="1">
    <citation type="submission" date="2017-02" db="EMBL/GenBank/DDBJ databases">
        <authorList>
            <person name="Peterson S.W."/>
        </authorList>
    </citation>
    <scope>NUCLEOTIDE SEQUENCE [LARGE SCALE GENOMIC DNA]</scope>
    <source>
        <strain evidence="1 2">S285</strain>
        <plasmid evidence="2">Plasmid p1</plasmid>
    </source>
</reference>
<dbReference type="AlphaFoldDB" id="A0A1W6N2I5"/>
<dbReference type="EMBL" id="CP019949">
    <property type="protein sequence ID" value="ARN83981.1"/>
    <property type="molecule type" value="Genomic_DNA"/>
</dbReference>